<dbReference type="InterPro" id="IPR036890">
    <property type="entry name" value="HATPase_C_sf"/>
</dbReference>
<dbReference type="Pfam" id="PF02518">
    <property type="entry name" value="HATPase_c"/>
    <property type="match status" value="1"/>
</dbReference>
<name>A0ABV1KL87_9PSEU</name>
<keyword evidence="5" id="KW-0597">Phosphoprotein</keyword>
<protein>
    <recommendedName>
        <fullName evidence="3">histidine kinase</fullName>
        <ecNumber evidence="3">2.7.13.3</ecNumber>
    </recommendedName>
</protein>
<dbReference type="SMART" id="SM00387">
    <property type="entry name" value="HATPase_c"/>
    <property type="match status" value="1"/>
</dbReference>
<keyword evidence="7" id="KW-0812">Transmembrane</keyword>
<keyword evidence="6 16" id="KW-0808">Transferase</keyword>
<dbReference type="SUPFAM" id="SSF55874">
    <property type="entry name" value="ATPase domain of HSP90 chaperone/DNA topoisomerase II/histidine kinase"/>
    <property type="match status" value="1"/>
</dbReference>
<keyword evidence="13" id="KW-0472">Membrane</keyword>
<feature type="domain" description="Histidine kinase" evidence="15">
    <location>
        <begin position="422"/>
        <end position="537"/>
    </location>
</feature>
<comment type="subcellular location">
    <subcellularLocation>
        <location evidence="2">Cell membrane</location>
        <topology evidence="2">Multi-pass membrane protein</topology>
    </subcellularLocation>
</comment>
<organism evidence="16 17">
    <name type="scientific">Pseudonocardia nematodicida</name>
    <dbReference type="NCBI Taxonomy" id="1206997"/>
    <lineage>
        <taxon>Bacteria</taxon>
        <taxon>Bacillati</taxon>
        <taxon>Actinomycetota</taxon>
        <taxon>Actinomycetes</taxon>
        <taxon>Pseudonocardiales</taxon>
        <taxon>Pseudonocardiaceae</taxon>
        <taxon>Pseudonocardia</taxon>
    </lineage>
</organism>
<proteinExistence type="predicted"/>
<dbReference type="Gene3D" id="1.10.287.130">
    <property type="match status" value="1"/>
</dbReference>
<dbReference type="InterPro" id="IPR016120">
    <property type="entry name" value="Sig_transdc_His_kin_SpoOB"/>
</dbReference>
<evidence type="ECO:0000313" key="17">
    <source>
        <dbReference type="Proteomes" id="UP001494902"/>
    </source>
</evidence>
<dbReference type="InterPro" id="IPR003594">
    <property type="entry name" value="HATPase_dom"/>
</dbReference>
<dbReference type="SUPFAM" id="SSF55890">
    <property type="entry name" value="Sporulation response regulatory protein Spo0B"/>
    <property type="match status" value="1"/>
</dbReference>
<gene>
    <name evidence="16" type="ORF">WIS52_27160</name>
</gene>
<feature type="region of interest" description="Disordered" evidence="14">
    <location>
        <begin position="102"/>
        <end position="126"/>
    </location>
</feature>
<evidence type="ECO:0000256" key="9">
    <source>
        <dbReference type="ARBA" id="ARBA00022777"/>
    </source>
</evidence>
<evidence type="ECO:0000259" key="15">
    <source>
        <dbReference type="PROSITE" id="PS50109"/>
    </source>
</evidence>
<dbReference type="SUPFAM" id="SSF103190">
    <property type="entry name" value="Sensory domain-like"/>
    <property type="match status" value="1"/>
</dbReference>
<keyword evidence="17" id="KW-1185">Reference proteome</keyword>
<dbReference type="Gene3D" id="3.30.565.10">
    <property type="entry name" value="Histidine kinase-like ATPase, C-terminal domain"/>
    <property type="match status" value="1"/>
</dbReference>
<evidence type="ECO:0000256" key="1">
    <source>
        <dbReference type="ARBA" id="ARBA00000085"/>
    </source>
</evidence>
<keyword evidence="12" id="KW-0902">Two-component regulatory system</keyword>
<keyword evidence="10" id="KW-0067">ATP-binding</keyword>
<evidence type="ECO:0000256" key="7">
    <source>
        <dbReference type="ARBA" id="ARBA00022692"/>
    </source>
</evidence>
<evidence type="ECO:0000256" key="11">
    <source>
        <dbReference type="ARBA" id="ARBA00022989"/>
    </source>
</evidence>
<dbReference type="PRINTS" id="PR00344">
    <property type="entry name" value="BCTRLSENSOR"/>
</dbReference>
<comment type="catalytic activity">
    <reaction evidence="1">
        <text>ATP + protein L-histidine = ADP + protein N-phospho-L-histidine.</text>
        <dbReference type="EC" id="2.7.13.3"/>
    </reaction>
</comment>
<dbReference type="InterPro" id="IPR029151">
    <property type="entry name" value="Sensor-like_sf"/>
</dbReference>
<evidence type="ECO:0000256" key="8">
    <source>
        <dbReference type="ARBA" id="ARBA00022741"/>
    </source>
</evidence>
<evidence type="ECO:0000313" key="16">
    <source>
        <dbReference type="EMBL" id="MEQ3554163.1"/>
    </source>
</evidence>
<dbReference type="EMBL" id="JBEDNQ010000013">
    <property type="protein sequence ID" value="MEQ3554163.1"/>
    <property type="molecule type" value="Genomic_DNA"/>
</dbReference>
<dbReference type="Proteomes" id="UP001494902">
    <property type="component" value="Unassembled WGS sequence"/>
</dbReference>
<dbReference type="RefSeq" id="WP_349301233.1">
    <property type="nucleotide sequence ID" value="NZ_JBEDNQ010000013.1"/>
</dbReference>
<keyword evidence="8" id="KW-0547">Nucleotide-binding</keyword>
<dbReference type="InterPro" id="IPR039506">
    <property type="entry name" value="SPOB_a"/>
</dbReference>
<evidence type="ECO:0000256" key="6">
    <source>
        <dbReference type="ARBA" id="ARBA00022679"/>
    </source>
</evidence>
<dbReference type="InterPro" id="IPR004358">
    <property type="entry name" value="Sig_transdc_His_kin-like_C"/>
</dbReference>
<evidence type="ECO:0000256" key="14">
    <source>
        <dbReference type="SAM" id="MobiDB-lite"/>
    </source>
</evidence>
<accession>A0ABV1KL87</accession>
<dbReference type="Gene3D" id="3.30.450.20">
    <property type="entry name" value="PAS domain"/>
    <property type="match status" value="2"/>
</dbReference>
<dbReference type="InterPro" id="IPR033463">
    <property type="entry name" value="sCache_3"/>
</dbReference>
<evidence type="ECO:0000256" key="12">
    <source>
        <dbReference type="ARBA" id="ARBA00023012"/>
    </source>
</evidence>
<reference evidence="16 17" key="1">
    <citation type="submission" date="2024-03" db="EMBL/GenBank/DDBJ databases">
        <title>Draft genome sequence of Pseudonocardia nematodicida JCM 31783.</title>
        <authorList>
            <person name="Butdee W."/>
            <person name="Duangmal K."/>
        </authorList>
    </citation>
    <scope>NUCLEOTIDE SEQUENCE [LARGE SCALE GENOMIC DNA]</scope>
    <source>
        <strain evidence="16 17">JCM 31783</strain>
    </source>
</reference>
<dbReference type="InterPro" id="IPR005467">
    <property type="entry name" value="His_kinase_dom"/>
</dbReference>
<dbReference type="EC" id="2.7.13.3" evidence="3"/>
<evidence type="ECO:0000256" key="2">
    <source>
        <dbReference type="ARBA" id="ARBA00004651"/>
    </source>
</evidence>
<sequence length="549" mass="57461">MRRRGTGGSLARQFLVWQLVVVVVLLGAVAALAAVQSAESFRETQGRRMLSVAEDVASIPTVRSALASGRYDLLPAFARSAENLSGADGIEIVDRDLVVRTSPDPARDREPFDPGDSTAPAGRAWVGDPDGRGVVAQVPVIDDRGAVAGLVSAGIRAPSPFESLAAARAETFALLGLALGVGVAGSLLLARRVRRQTLGLEPAEIVELVQRREAMLLGIKEGVVGLDTADRITLLNPVARELLELPGTRPGDHVGDLGLDERLREVLTGAAAGEDQLVLREDRALVLNRMPVRVAGREVGAVVTLRDRTELTTLQHRLDTSHTVTDTLRAQAHEFSNRLHTIAGLTELGEHDEVQRFVAGIVAASEGWRREVSARVGDPATAALLVAKNSQAAERGVVLALDPDSRLEPTPPERDPDLSADLVTVLGNLIDNAIDAAASRDGERRVEIGLAGGGAVDGGDDGEVWVEVRDSGPGVASELAEEVFRAGFSTKAAEIGGRGIGLALARQACLRRGGTITVQEAGTGAGAVFVATLPLVTAAPAGAGEEVLR</sequence>
<dbReference type="Pfam" id="PF14689">
    <property type="entry name" value="SPOB_a"/>
    <property type="match status" value="1"/>
</dbReference>
<keyword evidence="4" id="KW-1003">Cell membrane</keyword>
<evidence type="ECO:0000256" key="3">
    <source>
        <dbReference type="ARBA" id="ARBA00012438"/>
    </source>
</evidence>
<evidence type="ECO:0000256" key="13">
    <source>
        <dbReference type="ARBA" id="ARBA00023136"/>
    </source>
</evidence>
<keyword evidence="11" id="KW-1133">Transmembrane helix</keyword>
<dbReference type="PROSITE" id="PS50109">
    <property type="entry name" value="HIS_KIN"/>
    <property type="match status" value="1"/>
</dbReference>
<evidence type="ECO:0000256" key="5">
    <source>
        <dbReference type="ARBA" id="ARBA00022553"/>
    </source>
</evidence>
<evidence type="ECO:0000256" key="10">
    <source>
        <dbReference type="ARBA" id="ARBA00022840"/>
    </source>
</evidence>
<dbReference type="PANTHER" id="PTHR43547">
    <property type="entry name" value="TWO-COMPONENT HISTIDINE KINASE"/>
    <property type="match status" value="1"/>
</dbReference>
<comment type="caution">
    <text evidence="16">The sequence shown here is derived from an EMBL/GenBank/DDBJ whole genome shotgun (WGS) entry which is preliminary data.</text>
</comment>
<dbReference type="GO" id="GO:0004673">
    <property type="term" value="F:protein histidine kinase activity"/>
    <property type="evidence" value="ECO:0007669"/>
    <property type="project" value="UniProtKB-EC"/>
</dbReference>
<keyword evidence="9 16" id="KW-0418">Kinase</keyword>
<evidence type="ECO:0000256" key="4">
    <source>
        <dbReference type="ARBA" id="ARBA00022475"/>
    </source>
</evidence>
<dbReference type="PANTHER" id="PTHR43547:SF10">
    <property type="entry name" value="SENSOR HISTIDINE KINASE DCUS"/>
    <property type="match status" value="1"/>
</dbReference>
<dbReference type="Pfam" id="PF17203">
    <property type="entry name" value="sCache_3_2"/>
    <property type="match status" value="1"/>
</dbReference>